<dbReference type="InterPro" id="IPR045112">
    <property type="entry name" value="PPAN-like"/>
</dbReference>
<dbReference type="GO" id="GO:0000027">
    <property type="term" value="P:ribosomal large subunit assembly"/>
    <property type="evidence" value="ECO:0007669"/>
    <property type="project" value="TreeGrafter"/>
</dbReference>
<feature type="compositionally biased region" description="Basic and acidic residues" evidence="2">
    <location>
        <begin position="380"/>
        <end position="396"/>
    </location>
</feature>
<dbReference type="SUPFAM" id="SSF52954">
    <property type="entry name" value="Class II aaRS ABD-related"/>
    <property type="match status" value="1"/>
</dbReference>
<feature type="region of interest" description="Disordered" evidence="2">
    <location>
        <begin position="364"/>
        <end position="566"/>
    </location>
</feature>
<sequence length="566" mass="64167">MWLGMKKLSVPECNYIHVGLPPSSGHDEKLENAAITSKQDKDINRNHFIGQTKNQKKSRATANHVAEETYGAVPHSFVFHRGQIGKNVGQLILDVRRVMEPFTAESLKIRKKNVLKDFVAIAGPLGVTHFMIFSKTPSSLNMRLARLPKGPMLHFRVLKYSLVKDVVSSLKKHRMHEQQFTHHPLLILNNFGTDGMHVKLMATMFQNMFPSINVHKVNLNNIKRCVLLNYNPATQEIEFRHYSLKVVPVGMSRGVKKLMQERFPNMSKFEDISELLMKGANLSESEAEQDGEHNITELPQVYSGRGNMASQQSAVRLTEIGPRMTLQLLKIQEGMGEGNIIYHSIISKTEEEIQEILNRKEAQLKDKEGRRKKQEQNVAQKKEQREENKKRSLEGIKRKHAEAEEDSEVEDPGMQDDQRPVVESDDEVEYYRQAVGEEPDEDMFPSTKKRKLAPGKQPWRDRDSKSPRRDGPGGSQHRDKAGKGWKNSRDGDKPFGKKMKPGGKTFGGKKYGDGDKKFGGKKKFEGNKTFGGKSNKDKSFRSKGQKPKPGFKKKGAGGFKQRKGKG</sequence>
<reference evidence="4" key="2">
    <citation type="submission" date="2025-09" db="UniProtKB">
        <authorList>
            <consortium name="Ensembl"/>
        </authorList>
    </citation>
    <scope>IDENTIFICATION</scope>
</reference>
<gene>
    <name evidence="4" type="primary">ppan</name>
</gene>
<dbReference type="GO" id="GO:0005730">
    <property type="term" value="C:nucleolus"/>
    <property type="evidence" value="ECO:0007669"/>
    <property type="project" value="UniProtKB-SubCell"/>
</dbReference>
<feature type="compositionally biased region" description="Basic and acidic residues" evidence="2">
    <location>
        <begin position="510"/>
        <end position="526"/>
    </location>
</feature>
<reference evidence="4" key="1">
    <citation type="submission" date="2025-08" db="UniProtKB">
        <authorList>
            <consortium name="Ensembl"/>
        </authorList>
    </citation>
    <scope>IDENTIFICATION</scope>
</reference>
<feature type="compositionally biased region" description="Acidic residues" evidence="2">
    <location>
        <begin position="403"/>
        <end position="414"/>
    </location>
</feature>
<dbReference type="PROSITE" id="PS50833">
    <property type="entry name" value="BRIX"/>
    <property type="match status" value="1"/>
</dbReference>
<dbReference type="AlphaFoldDB" id="A0A8C4HE42"/>
<dbReference type="Pfam" id="PF04427">
    <property type="entry name" value="Brix"/>
    <property type="match status" value="1"/>
</dbReference>
<dbReference type="GeneTree" id="ENSGT00530000064158"/>
<comment type="subcellular location">
    <subcellularLocation>
        <location evidence="1">Nucleus</location>
        <location evidence="1">Nucleolus</location>
    </subcellularLocation>
</comment>
<dbReference type="GO" id="GO:0006364">
    <property type="term" value="P:rRNA processing"/>
    <property type="evidence" value="ECO:0007669"/>
    <property type="project" value="InterPro"/>
</dbReference>
<evidence type="ECO:0000259" key="3">
    <source>
        <dbReference type="PROSITE" id="PS50833"/>
    </source>
</evidence>
<dbReference type="PANTHER" id="PTHR12661">
    <property type="entry name" value="PETER PAN-RELATED"/>
    <property type="match status" value="1"/>
</dbReference>
<evidence type="ECO:0000256" key="2">
    <source>
        <dbReference type="SAM" id="MobiDB-lite"/>
    </source>
</evidence>
<evidence type="ECO:0000313" key="4">
    <source>
        <dbReference type="Ensembl" id="ENSDLAP00005041067.1"/>
    </source>
</evidence>
<dbReference type="GO" id="GO:0019843">
    <property type="term" value="F:rRNA binding"/>
    <property type="evidence" value="ECO:0007669"/>
    <property type="project" value="InterPro"/>
</dbReference>
<feature type="domain" description="Brix" evidence="3">
    <location>
        <begin position="74"/>
        <end position="337"/>
    </location>
</feature>
<dbReference type="SMART" id="SM00879">
    <property type="entry name" value="Brix"/>
    <property type="match status" value="1"/>
</dbReference>
<dbReference type="Ensembl" id="ENSDLAT00005043850.2">
    <property type="protein sequence ID" value="ENSDLAP00005041067.1"/>
    <property type="gene ID" value="ENSDLAG00005018327.2"/>
</dbReference>
<evidence type="ECO:0000313" key="5">
    <source>
        <dbReference type="Proteomes" id="UP000694389"/>
    </source>
</evidence>
<dbReference type="GO" id="GO:0030687">
    <property type="term" value="C:preribosome, large subunit precursor"/>
    <property type="evidence" value="ECO:0007669"/>
    <property type="project" value="TreeGrafter"/>
</dbReference>
<feature type="compositionally biased region" description="Basic residues" evidence="2">
    <location>
        <begin position="541"/>
        <end position="566"/>
    </location>
</feature>
<proteinExistence type="predicted"/>
<protein>
    <submittedName>
        <fullName evidence="4">Peter pan homolog</fullName>
    </submittedName>
</protein>
<organism evidence="4 5">
    <name type="scientific">Dicentrarchus labrax</name>
    <name type="common">European seabass</name>
    <name type="synonym">Morone labrax</name>
    <dbReference type="NCBI Taxonomy" id="13489"/>
    <lineage>
        <taxon>Eukaryota</taxon>
        <taxon>Metazoa</taxon>
        <taxon>Chordata</taxon>
        <taxon>Craniata</taxon>
        <taxon>Vertebrata</taxon>
        <taxon>Euteleostomi</taxon>
        <taxon>Actinopterygii</taxon>
        <taxon>Neopterygii</taxon>
        <taxon>Teleostei</taxon>
        <taxon>Neoteleostei</taxon>
        <taxon>Acanthomorphata</taxon>
        <taxon>Eupercaria</taxon>
        <taxon>Moronidae</taxon>
        <taxon>Dicentrarchus</taxon>
    </lineage>
</organism>
<dbReference type="InterPro" id="IPR007109">
    <property type="entry name" value="Brix"/>
</dbReference>
<dbReference type="Proteomes" id="UP000694389">
    <property type="component" value="Unassembled WGS sequence"/>
</dbReference>
<evidence type="ECO:0000256" key="1">
    <source>
        <dbReference type="ARBA" id="ARBA00004604"/>
    </source>
</evidence>
<accession>A0A8C4HE42</accession>
<keyword evidence="5" id="KW-1185">Reference proteome</keyword>
<name>A0A8C4HE42_DICLA</name>
<dbReference type="PANTHER" id="PTHR12661:SF5">
    <property type="entry name" value="SUPPRESSOR OF SWI4 1 HOMOLOG"/>
    <property type="match status" value="1"/>
</dbReference>
<feature type="compositionally biased region" description="Basic and acidic residues" evidence="2">
    <location>
        <begin position="458"/>
        <end position="495"/>
    </location>
</feature>